<sequence>MQYELRYRVLEPRRQTYQNVIDRLGDQPASRYLEATLDVEPRENFHYRPTWAQDRELYDERFSALRLTDPYSYTDPRQYYYTPYVTQRAALHDEFGKTLGYLEARDLLAKLPEAWHTVLTSVVVPLRHYESGAQLVSVSGARFAYGTSLEQCCTFAAFDRIGNAQMLSRAGIAAAGGTAEALKEAKRQWLDGEHLQPLRRLTEGIMVVEDWAEGLLAVDLVDSLIYPLLYQHLDETALLGGAGAYSLVAQHLATWYADQRRWLDALLTCWANDPERGEDNRAALTRIAATWSDRAHDAVAALTEAIDQMLPQAASTTVLGDLAGAHAIAWTKTTGGAA</sequence>
<evidence type="ECO:0000313" key="6">
    <source>
        <dbReference type="Proteomes" id="UP001490365"/>
    </source>
</evidence>
<dbReference type="Pfam" id="PF02332">
    <property type="entry name" value="Phenol_Hydrox"/>
    <property type="match status" value="1"/>
</dbReference>
<dbReference type="SUPFAM" id="SSF47240">
    <property type="entry name" value="Ferritin-like"/>
    <property type="match status" value="1"/>
</dbReference>
<evidence type="ECO:0000256" key="1">
    <source>
        <dbReference type="ARBA" id="ARBA00012710"/>
    </source>
</evidence>
<dbReference type="Gene3D" id="1.10.620.20">
    <property type="entry name" value="Ribonucleotide Reductase, subunit A"/>
    <property type="match status" value="1"/>
</dbReference>
<gene>
    <name evidence="5" type="ORF">ABT211_04915</name>
</gene>
<evidence type="ECO:0000313" key="5">
    <source>
        <dbReference type="EMBL" id="MER6266631.1"/>
    </source>
</evidence>
<evidence type="ECO:0000256" key="3">
    <source>
        <dbReference type="ARBA" id="ARBA00023033"/>
    </source>
</evidence>
<evidence type="ECO:0000256" key="4">
    <source>
        <dbReference type="ARBA" id="ARBA00048941"/>
    </source>
</evidence>
<dbReference type="EC" id="1.14.13.227" evidence="1"/>
<comment type="catalytic activity">
    <reaction evidence="4">
        <text>propane + NADH + O2 + H(+) = propan-2-ol + NAD(+) + H2O</text>
        <dbReference type="Rhea" id="RHEA:49992"/>
        <dbReference type="ChEBI" id="CHEBI:15377"/>
        <dbReference type="ChEBI" id="CHEBI:15378"/>
        <dbReference type="ChEBI" id="CHEBI:15379"/>
        <dbReference type="ChEBI" id="CHEBI:17824"/>
        <dbReference type="ChEBI" id="CHEBI:32879"/>
        <dbReference type="ChEBI" id="CHEBI:57540"/>
        <dbReference type="ChEBI" id="CHEBI:57945"/>
        <dbReference type="EC" id="1.14.13.227"/>
    </reaction>
</comment>
<dbReference type="Proteomes" id="UP001490365">
    <property type="component" value="Unassembled WGS sequence"/>
</dbReference>
<keyword evidence="3" id="KW-0503">Monooxygenase</keyword>
<accession>A0ABV1T9C2</accession>
<comment type="caution">
    <text evidence="5">The sequence shown here is derived from an EMBL/GenBank/DDBJ whole genome shotgun (WGS) entry which is preliminary data.</text>
</comment>
<organism evidence="5 6">
    <name type="scientific">Streptomyces sp. 900105755</name>
    <dbReference type="NCBI Taxonomy" id="3154389"/>
    <lineage>
        <taxon>Bacteria</taxon>
        <taxon>Bacillati</taxon>
        <taxon>Actinomycetota</taxon>
        <taxon>Actinomycetes</taxon>
        <taxon>Kitasatosporales</taxon>
        <taxon>Streptomycetaceae</taxon>
        <taxon>Streptomyces</taxon>
    </lineage>
</organism>
<reference evidence="5 6" key="1">
    <citation type="submission" date="2024-06" db="EMBL/GenBank/DDBJ databases">
        <title>The Natural Products Discovery Center: Release of the First 8490 Sequenced Strains for Exploring Actinobacteria Biosynthetic Diversity.</title>
        <authorList>
            <person name="Kalkreuter E."/>
            <person name="Kautsar S.A."/>
            <person name="Yang D."/>
            <person name="Bader C.D."/>
            <person name="Teijaro C.N."/>
            <person name="Fluegel L."/>
            <person name="Davis C.M."/>
            <person name="Simpson J.R."/>
            <person name="Lauterbach L."/>
            <person name="Steele A.D."/>
            <person name="Gui C."/>
            <person name="Meng S."/>
            <person name="Li G."/>
            <person name="Viehrig K."/>
            <person name="Ye F."/>
            <person name="Su P."/>
            <person name="Kiefer A.F."/>
            <person name="Nichols A."/>
            <person name="Cepeda A.J."/>
            <person name="Yan W."/>
            <person name="Fan B."/>
            <person name="Jiang Y."/>
            <person name="Adhikari A."/>
            <person name="Zheng C.-J."/>
            <person name="Schuster L."/>
            <person name="Cowan T.M."/>
            <person name="Smanski M.J."/>
            <person name="Chevrette M.G."/>
            <person name="De Carvalho L.P.S."/>
            <person name="Shen B."/>
        </authorList>
    </citation>
    <scope>NUCLEOTIDE SEQUENCE [LARGE SCALE GENOMIC DNA]</scope>
    <source>
        <strain evidence="5 6">NPDC001694</strain>
    </source>
</reference>
<name>A0ABV1T9C2_9ACTN</name>
<dbReference type="InterPro" id="IPR012348">
    <property type="entry name" value="RNR-like"/>
</dbReference>
<protein>
    <recommendedName>
        <fullName evidence="1">propane 2-monooxygenase</fullName>
        <ecNumber evidence="1">1.14.13.227</ecNumber>
    </recommendedName>
</protein>
<keyword evidence="2" id="KW-0560">Oxidoreductase</keyword>
<dbReference type="InterPro" id="IPR009078">
    <property type="entry name" value="Ferritin-like_SF"/>
</dbReference>
<proteinExistence type="predicted"/>
<keyword evidence="6" id="KW-1185">Reference proteome</keyword>
<dbReference type="RefSeq" id="WP_351955312.1">
    <property type="nucleotide sequence ID" value="NZ_JBEOZM010000002.1"/>
</dbReference>
<dbReference type="InterPro" id="IPR003430">
    <property type="entry name" value="Phenol_Hydrox"/>
</dbReference>
<evidence type="ECO:0000256" key="2">
    <source>
        <dbReference type="ARBA" id="ARBA00023002"/>
    </source>
</evidence>
<dbReference type="EMBL" id="JBEOZM010000002">
    <property type="protein sequence ID" value="MER6266631.1"/>
    <property type="molecule type" value="Genomic_DNA"/>
</dbReference>